<protein>
    <recommendedName>
        <fullName evidence="7">Putative 4-hydroxy-4-methyl-2-oxoglutarate aldolase</fullName>
        <ecNumber evidence="6">4.1.1.112</ecNumber>
        <ecNumber evidence="5">4.1.3.17</ecNumber>
    </recommendedName>
    <alternativeName>
        <fullName evidence="11">Oxaloacetate decarboxylase</fullName>
    </alternativeName>
    <alternativeName>
        <fullName evidence="9">Regulator of ribonuclease activity homolog</fullName>
    </alternativeName>
    <alternativeName>
        <fullName evidence="10">RraA-like protein</fullName>
    </alternativeName>
</protein>
<keyword evidence="13" id="KW-0460">Magnesium</keyword>
<comment type="cofactor">
    <cofactor evidence="2">
        <name>a divalent metal cation</name>
        <dbReference type="ChEBI" id="CHEBI:60240"/>
    </cofactor>
</comment>
<evidence type="ECO:0000256" key="4">
    <source>
        <dbReference type="ARBA" id="ARBA00011233"/>
    </source>
</evidence>
<evidence type="ECO:0000256" key="3">
    <source>
        <dbReference type="ARBA" id="ARBA00008621"/>
    </source>
</evidence>
<sequence>MNAPAHPAPLAPALAVLAAHGTSAVSDALDLIGQAGQIWGPRRVSGSGTVVGPVFTVAFEPAPEGRAAAADYIDEVPPGCVVLLAGNGPLCTVWGDILSEYARAHGVAGTVIDGLCRDVDRIRELSYSVWARGEFMRSGKNRVRMSATQVPVEVGGDALPTTVRPGDVVCADGSGVTVVPAGSVDDVAEQVSRIAAMEERVLAEVRAGSGLREARGKHGYNMAARVARSTVA</sequence>
<dbReference type="PANTHER" id="PTHR33254">
    <property type="entry name" value="4-HYDROXY-4-METHYL-2-OXOGLUTARATE ALDOLASE 3-RELATED"/>
    <property type="match status" value="1"/>
</dbReference>
<evidence type="ECO:0000256" key="1">
    <source>
        <dbReference type="ARBA" id="ARBA00001342"/>
    </source>
</evidence>
<dbReference type="Gene3D" id="3.50.30.40">
    <property type="entry name" value="Ribonuclease E inhibitor RraA/RraA-like"/>
    <property type="match status" value="1"/>
</dbReference>
<dbReference type="CDD" id="cd16841">
    <property type="entry name" value="RraA_family"/>
    <property type="match status" value="1"/>
</dbReference>
<evidence type="ECO:0000256" key="6">
    <source>
        <dbReference type="ARBA" id="ARBA00012947"/>
    </source>
</evidence>
<name>A0A8J7WS29_9ACTN</name>
<comment type="catalytic activity">
    <reaction evidence="12">
        <text>oxaloacetate + H(+) = pyruvate + CO2</text>
        <dbReference type="Rhea" id="RHEA:15641"/>
        <dbReference type="ChEBI" id="CHEBI:15361"/>
        <dbReference type="ChEBI" id="CHEBI:15378"/>
        <dbReference type="ChEBI" id="CHEBI:16452"/>
        <dbReference type="ChEBI" id="CHEBI:16526"/>
        <dbReference type="EC" id="4.1.1.112"/>
    </reaction>
</comment>
<evidence type="ECO:0000256" key="7">
    <source>
        <dbReference type="ARBA" id="ARBA00016549"/>
    </source>
</evidence>
<reference evidence="14" key="1">
    <citation type="submission" date="2021-04" db="EMBL/GenBank/DDBJ databases">
        <title>Genome based classification of Actinospica acidithermotolerans sp. nov., an actinobacterium isolated from an Indonesian hot spring.</title>
        <authorList>
            <person name="Kusuma A.B."/>
            <person name="Putra K.E."/>
            <person name="Nafisah S."/>
            <person name="Loh J."/>
            <person name="Nouioui I."/>
            <person name="Goodfellow M."/>
        </authorList>
    </citation>
    <scope>NUCLEOTIDE SEQUENCE</scope>
    <source>
        <strain evidence="14">DSM 45618</strain>
    </source>
</reference>
<dbReference type="GO" id="GO:0047443">
    <property type="term" value="F:4-hydroxy-4-methyl-2-oxoglutarate aldolase activity"/>
    <property type="evidence" value="ECO:0007669"/>
    <property type="project" value="UniProtKB-EC"/>
</dbReference>
<dbReference type="InterPro" id="IPR036704">
    <property type="entry name" value="RraA/RraA-like_sf"/>
</dbReference>
<comment type="caution">
    <text evidence="14">The sequence shown here is derived from an EMBL/GenBank/DDBJ whole genome shotgun (WGS) entry which is preliminary data.</text>
</comment>
<evidence type="ECO:0000256" key="12">
    <source>
        <dbReference type="ARBA" id="ARBA00047973"/>
    </source>
</evidence>
<keyword evidence="15" id="KW-1185">Reference proteome</keyword>
<dbReference type="EC" id="4.1.3.17" evidence="5"/>
<dbReference type="EMBL" id="JAGSXH010000072">
    <property type="protein sequence ID" value="MBS2965144.1"/>
    <property type="molecule type" value="Genomic_DNA"/>
</dbReference>
<dbReference type="AlphaFoldDB" id="A0A8J7WS29"/>
<dbReference type="InterPro" id="IPR005493">
    <property type="entry name" value="RraA/RraA-like"/>
</dbReference>
<comment type="subunit">
    <text evidence="4">Homotrimer.</text>
</comment>
<feature type="binding site" evidence="13">
    <location>
        <position position="117"/>
    </location>
    <ligand>
        <name>substrate</name>
    </ligand>
</feature>
<dbReference type="Proteomes" id="UP000677913">
    <property type="component" value="Unassembled WGS sequence"/>
</dbReference>
<dbReference type="EC" id="4.1.1.112" evidence="6"/>
<evidence type="ECO:0000256" key="8">
    <source>
        <dbReference type="ARBA" id="ARBA00025046"/>
    </source>
</evidence>
<dbReference type="RefSeq" id="WP_211469503.1">
    <property type="nucleotide sequence ID" value="NZ_JAGSXH010000072.1"/>
</dbReference>
<comment type="catalytic activity">
    <reaction evidence="1">
        <text>4-hydroxy-4-methyl-2-oxoglutarate = 2 pyruvate</text>
        <dbReference type="Rhea" id="RHEA:22748"/>
        <dbReference type="ChEBI" id="CHEBI:15361"/>
        <dbReference type="ChEBI" id="CHEBI:58276"/>
        <dbReference type="EC" id="4.1.3.17"/>
    </reaction>
</comment>
<dbReference type="PANTHER" id="PTHR33254:SF4">
    <property type="entry name" value="4-HYDROXY-4-METHYL-2-OXOGLUTARATE ALDOLASE 3-RELATED"/>
    <property type="match status" value="1"/>
</dbReference>
<proteinExistence type="inferred from homology"/>
<evidence type="ECO:0000256" key="9">
    <source>
        <dbReference type="ARBA" id="ARBA00029596"/>
    </source>
</evidence>
<evidence type="ECO:0000256" key="13">
    <source>
        <dbReference type="PIRSR" id="PIRSR605493-1"/>
    </source>
</evidence>
<comment type="cofactor">
    <cofactor evidence="13">
        <name>Mg(2+)</name>
        <dbReference type="ChEBI" id="CHEBI:18420"/>
    </cofactor>
</comment>
<evidence type="ECO:0000256" key="2">
    <source>
        <dbReference type="ARBA" id="ARBA00001968"/>
    </source>
</evidence>
<feature type="binding site" evidence="13">
    <location>
        <position position="118"/>
    </location>
    <ligand>
        <name>Mg(2+)</name>
        <dbReference type="ChEBI" id="CHEBI:18420"/>
    </ligand>
</feature>
<evidence type="ECO:0000256" key="5">
    <source>
        <dbReference type="ARBA" id="ARBA00012213"/>
    </source>
</evidence>
<feature type="binding site" evidence="13">
    <location>
        <begin position="95"/>
        <end position="98"/>
    </location>
    <ligand>
        <name>substrate</name>
    </ligand>
</feature>
<dbReference type="Pfam" id="PF03737">
    <property type="entry name" value="RraA-like"/>
    <property type="match status" value="1"/>
</dbReference>
<dbReference type="GO" id="GO:0008948">
    <property type="term" value="F:oxaloacetate decarboxylase activity"/>
    <property type="evidence" value="ECO:0007669"/>
    <property type="project" value="UniProtKB-EC"/>
</dbReference>
<comment type="similarity">
    <text evidence="3">Belongs to the class II aldolase/RraA-like family.</text>
</comment>
<dbReference type="GO" id="GO:0046872">
    <property type="term" value="F:metal ion binding"/>
    <property type="evidence" value="ECO:0007669"/>
    <property type="project" value="UniProtKB-KW"/>
</dbReference>
<accession>A0A8J7WS29</accession>
<evidence type="ECO:0000256" key="10">
    <source>
        <dbReference type="ARBA" id="ARBA00030169"/>
    </source>
</evidence>
<evidence type="ECO:0000256" key="11">
    <source>
        <dbReference type="ARBA" id="ARBA00032305"/>
    </source>
</evidence>
<organism evidence="14 15">
    <name type="scientific">Actinocrinis puniceicyclus</name>
    <dbReference type="NCBI Taxonomy" id="977794"/>
    <lineage>
        <taxon>Bacteria</taxon>
        <taxon>Bacillati</taxon>
        <taxon>Actinomycetota</taxon>
        <taxon>Actinomycetes</taxon>
        <taxon>Catenulisporales</taxon>
        <taxon>Actinospicaceae</taxon>
        <taxon>Actinocrinis</taxon>
    </lineage>
</organism>
<evidence type="ECO:0000313" key="15">
    <source>
        <dbReference type="Proteomes" id="UP000677913"/>
    </source>
</evidence>
<keyword evidence="13" id="KW-0479">Metal-binding</keyword>
<comment type="function">
    <text evidence="8">Catalyzes the aldol cleavage of 4-hydroxy-4-methyl-2-oxoglutarate (HMG) into 2 molecules of pyruvate. Also contains a secondary oxaloacetate (OAA) decarboxylase activity due to the common pyruvate enolate transition state formed following C-C bond cleavage in the retro-aldol and decarboxylation reactions.</text>
</comment>
<evidence type="ECO:0000313" key="14">
    <source>
        <dbReference type="EMBL" id="MBS2965144.1"/>
    </source>
</evidence>
<dbReference type="SUPFAM" id="SSF89562">
    <property type="entry name" value="RraA-like"/>
    <property type="match status" value="1"/>
</dbReference>
<gene>
    <name evidence="14" type="ORF">KGA66_18985</name>
</gene>